<dbReference type="GO" id="GO:0006313">
    <property type="term" value="P:DNA transposition"/>
    <property type="evidence" value="ECO:0007669"/>
    <property type="project" value="InterPro"/>
</dbReference>
<accession>A0A1G8M6N6</accession>
<name>A0A1G8M6N6_9BACI</name>
<feature type="domain" description="Transposase IS110-like N-terminal" evidence="1">
    <location>
        <begin position="5"/>
        <end position="75"/>
    </location>
</feature>
<dbReference type="GO" id="GO:0004803">
    <property type="term" value="F:transposase activity"/>
    <property type="evidence" value="ECO:0007669"/>
    <property type="project" value="InterPro"/>
</dbReference>
<keyword evidence="3" id="KW-1185">Reference proteome</keyword>
<dbReference type="Pfam" id="PF01548">
    <property type="entry name" value="DEDD_Tnp_IS110"/>
    <property type="match status" value="1"/>
</dbReference>
<evidence type="ECO:0000259" key="1">
    <source>
        <dbReference type="Pfam" id="PF01548"/>
    </source>
</evidence>
<evidence type="ECO:0000313" key="3">
    <source>
        <dbReference type="Proteomes" id="UP000199017"/>
    </source>
</evidence>
<sequence>MNPVIGLDIAKGESQVQAFLQKKKPFKKTFKFKHDTEGLHRFYRFYEEMEQESGIRPVVIFESTGHYHEPVLPFL</sequence>
<dbReference type="InterPro" id="IPR002525">
    <property type="entry name" value="Transp_IS110-like_N"/>
</dbReference>
<feature type="non-terminal residue" evidence="2">
    <location>
        <position position="75"/>
    </location>
</feature>
<organism evidence="2 3">
    <name type="scientific">Alteribacillus bidgolensis</name>
    <dbReference type="NCBI Taxonomy" id="930129"/>
    <lineage>
        <taxon>Bacteria</taxon>
        <taxon>Bacillati</taxon>
        <taxon>Bacillota</taxon>
        <taxon>Bacilli</taxon>
        <taxon>Bacillales</taxon>
        <taxon>Bacillaceae</taxon>
        <taxon>Alteribacillus</taxon>
    </lineage>
</organism>
<dbReference type="RefSeq" id="WP_139185983.1">
    <property type="nucleotide sequence ID" value="NZ_FNDU01000009.1"/>
</dbReference>
<gene>
    <name evidence="2" type="ORF">SAMN05216352_109237</name>
</gene>
<dbReference type="EMBL" id="FNDU01000009">
    <property type="protein sequence ID" value="SDI63612.1"/>
    <property type="molecule type" value="Genomic_DNA"/>
</dbReference>
<dbReference type="AlphaFoldDB" id="A0A1G8M6N6"/>
<reference evidence="2 3" key="1">
    <citation type="submission" date="2016-10" db="EMBL/GenBank/DDBJ databases">
        <authorList>
            <person name="de Groot N.N."/>
        </authorList>
    </citation>
    <scope>NUCLEOTIDE SEQUENCE [LARGE SCALE GENOMIC DNA]</scope>
    <source>
        <strain evidence="3">P4B,CCM 7963,CECT 7998,DSM 25260,IBRC-M 10614,KCTC 13821</strain>
    </source>
</reference>
<dbReference type="GO" id="GO:0003677">
    <property type="term" value="F:DNA binding"/>
    <property type="evidence" value="ECO:0007669"/>
    <property type="project" value="InterPro"/>
</dbReference>
<evidence type="ECO:0000313" key="2">
    <source>
        <dbReference type="EMBL" id="SDI63612.1"/>
    </source>
</evidence>
<dbReference type="Proteomes" id="UP000199017">
    <property type="component" value="Unassembled WGS sequence"/>
</dbReference>
<proteinExistence type="predicted"/>
<protein>
    <submittedName>
        <fullName evidence="2">Transposase</fullName>
    </submittedName>
</protein>
<dbReference type="STRING" id="930129.SAMN05216352_109237"/>